<accession>A6G8C3</accession>
<name>A6G8C3_9BACT</name>
<keyword evidence="3" id="KW-1185">Reference proteome</keyword>
<proteinExistence type="predicted"/>
<organism evidence="2 3">
    <name type="scientific">Plesiocystis pacifica SIR-1</name>
    <dbReference type="NCBI Taxonomy" id="391625"/>
    <lineage>
        <taxon>Bacteria</taxon>
        <taxon>Pseudomonadati</taxon>
        <taxon>Myxococcota</taxon>
        <taxon>Polyangia</taxon>
        <taxon>Nannocystales</taxon>
        <taxon>Nannocystaceae</taxon>
        <taxon>Plesiocystis</taxon>
    </lineage>
</organism>
<dbReference type="OrthoDB" id="9147983at2"/>
<sequence>MNPRARLIPPLFALLASACAQPDPVYLPAPEHLLSATQVPPMPSDPDDPWARVVWTMNYDLREFDGTWAWLEDEATPGLERDRSMGAAALLGVAELDRFELLGPGIDSLAAAIAADPEDGRLPAWRAYLVTLEAMRAGDEAGTEAGYEAMRAATDAYTSFSLFGVTLTVAGDPNADEALIREALDEYDRLLVDFGELQYEDDALSQARGSRLGDWASAPFNMPGTQALMGDMAARAGEHDRAKRHWYTALRGNEAYRWAFRDEVQERLDLGPEAVAEGIAAGELQPFGARFEGALGTPEGFVDPRFEGRVGNGSCTLCHTRLGAFDDPTESSSSMEVGFIRGTMVLPEGVPNPMPNLFALPGQDSTPKGFQIARIEWNQDESKAPLPAPEPGTEVEYMIATPPGLQFVAGRIGVDDRVDFDAYTARTIGPPRYIDVRAGEIADITNAKPMVFEAAD</sequence>
<reference evidence="2 3" key="1">
    <citation type="submission" date="2007-06" db="EMBL/GenBank/DDBJ databases">
        <authorList>
            <person name="Shimkets L."/>
            <person name="Ferriera S."/>
            <person name="Johnson J."/>
            <person name="Kravitz S."/>
            <person name="Beeson K."/>
            <person name="Sutton G."/>
            <person name="Rogers Y.-H."/>
            <person name="Friedman R."/>
            <person name="Frazier M."/>
            <person name="Venter J.C."/>
        </authorList>
    </citation>
    <scope>NUCLEOTIDE SEQUENCE [LARGE SCALE GENOMIC DNA]</scope>
    <source>
        <strain evidence="2 3">SIR-1</strain>
    </source>
</reference>
<protein>
    <recommendedName>
        <fullName evidence="4">Lipoprotein</fullName>
    </recommendedName>
</protein>
<dbReference type="PROSITE" id="PS51257">
    <property type="entry name" value="PROKAR_LIPOPROTEIN"/>
    <property type="match status" value="1"/>
</dbReference>
<gene>
    <name evidence="2" type="ORF">PPSIR1_01362</name>
</gene>
<dbReference type="RefSeq" id="WP_006972968.1">
    <property type="nucleotide sequence ID" value="NZ_ABCS01000039.1"/>
</dbReference>
<dbReference type="EMBL" id="ABCS01000039">
    <property type="protein sequence ID" value="EDM77833.1"/>
    <property type="molecule type" value="Genomic_DNA"/>
</dbReference>
<evidence type="ECO:0000313" key="2">
    <source>
        <dbReference type="EMBL" id="EDM77833.1"/>
    </source>
</evidence>
<feature type="chain" id="PRO_5002697188" description="Lipoprotein" evidence="1">
    <location>
        <begin position="23"/>
        <end position="456"/>
    </location>
</feature>
<dbReference type="AlphaFoldDB" id="A6G8C3"/>
<evidence type="ECO:0008006" key="4">
    <source>
        <dbReference type="Google" id="ProtNLM"/>
    </source>
</evidence>
<evidence type="ECO:0000313" key="3">
    <source>
        <dbReference type="Proteomes" id="UP000005801"/>
    </source>
</evidence>
<comment type="caution">
    <text evidence="2">The sequence shown here is derived from an EMBL/GenBank/DDBJ whole genome shotgun (WGS) entry which is preliminary data.</text>
</comment>
<evidence type="ECO:0000256" key="1">
    <source>
        <dbReference type="SAM" id="SignalP"/>
    </source>
</evidence>
<feature type="signal peptide" evidence="1">
    <location>
        <begin position="1"/>
        <end position="22"/>
    </location>
</feature>
<dbReference type="Proteomes" id="UP000005801">
    <property type="component" value="Unassembled WGS sequence"/>
</dbReference>
<keyword evidence="1" id="KW-0732">Signal</keyword>